<proteinExistence type="predicted"/>
<name>A0ABR4Z7B1_9NOCA</name>
<keyword evidence="2" id="KW-1185">Reference proteome</keyword>
<dbReference type="RefSeq" id="WP_043678418.1">
    <property type="nucleotide sequence ID" value="NZ_BDCI01000029.1"/>
</dbReference>
<organism evidence="1 2">
    <name type="scientific">Nocardia vulneris</name>
    <dbReference type="NCBI Taxonomy" id="1141657"/>
    <lineage>
        <taxon>Bacteria</taxon>
        <taxon>Bacillati</taxon>
        <taxon>Actinomycetota</taxon>
        <taxon>Actinomycetes</taxon>
        <taxon>Mycobacteriales</taxon>
        <taxon>Nocardiaceae</taxon>
        <taxon>Nocardia</taxon>
    </lineage>
</organism>
<dbReference type="EMBL" id="JNFP01000052">
    <property type="protein sequence ID" value="KIA61093.1"/>
    <property type="molecule type" value="Genomic_DNA"/>
</dbReference>
<accession>A0ABR4Z7B1</accession>
<evidence type="ECO:0008006" key="3">
    <source>
        <dbReference type="Google" id="ProtNLM"/>
    </source>
</evidence>
<comment type="caution">
    <text evidence="1">The sequence shown here is derived from an EMBL/GenBank/DDBJ whole genome shotgun (WGS) entry which is preliminary data.</text>
</comment>
<gene>
    <name evidence="1" type="ORF">FG87_33220</name>
</gene>
<reference evidence="1 2" key="1">
    <citation type="journal article" date="2014" name="Int. J. Syst. Evol. Microbiol.">
        <title>Nocardia vulneris sp. nov., isolated from wounds of human patients in North America.</title>
        <authorList>
            <person name="Lasker B.A."/>
            <person name="Bell M."/>
            <person name="Klenk H.P."/>
            <person name="Sproer C."/>
            <person name="Schumann C."/>
            <person name="Schumann P."/>
            <person name="Brown J.M."/>
        </authorList>
    </citation>
    <scope>NUCLEOTIDE SEQUENCE [LARGE SCALE GENOMIC DNA]</scope>
    <source>
        <strain evidence="1 2">W9851</strain>
    </source>
</reference>
<sequence>MATRKITLTVDEAVLAGLQQGAAEAGMQLSPYFARCAHSWMLYQDAVRSAARDRALGMHEAAIAEAELADLQAAEAEVRRGRRA</sequence>
<evidence type="ECO:0000313" key="1">
    <source>
        <dbReference type="EMBL" id="KIA61093.1"/>
    </source>
</evidence>
<evidence type="ECO:0000313" key="2">
    <source>
        <dbReference type="Proteomes" id="UP000031364"/>
    </source>
</evidence>
<protein>
    <recommendedName>
        <fullName evidence="3">CopG family transcriptional regulator</fullName>
    </recommendedName>
</protein>
<dbReference type="Proteomes" id="UP000031364">
    <property type="component" value="Unassembled WGS sequence"/>
</dbReference>